<keyword evidence="5" id="KW-0808">Transferase</keyword>
<evidence type="ECO:0000256" key="6">
    <source>
        <dbReference type="ARBA" id="ARBA00022695"/>
    </source>
</evidence>
<dbReference type="AlphaFoldDB" id="A0A833FRK7"/>
<organism evidence="13 14">
    <name type="scientific">Brucella tritici</name>
    <dbReference type="NCBI Taxonomy" id="94626"/>
    <lineage>
        <taxon>Bacteria</taxon>
        <taxon>Pseudomonadati</taxon>
        <taxon>Pseudomonadota</taxon>
        <taxon>Alphaproteobacteria</taxon>
        <taxon>Hyphomicrobiales</taxon>
        <taxon>Brucellaceae</taxon>
        <taxon>Brucella/Ochrobactrum group</taxon>
        <taxon>Brucella</taxon>
    </lineage>
</organism>
<evidence type="ECO:0000256" key="8">
    <source>
        <dbReference type="ARBA" id="ARBA00022932"/>
    </source>
</evidence>
<dbReference type="Gene3D" id="3.10.150.10">
    <property type="entry name" value="DNA Polymerase III, subunit A, domain 2"/>
    <property type="match status" value="1"/>
</dbReference>
<comment type="caution">
    <text evidence="13">The sequence shown here is derived from an EMBL/GenBank/DDBJ whole genome shotgun (WGS) entry which is preliminary data.</text>
</comment>
<dbReference type="GO" id="GO:0006271">
    <property type="term" value="P:DNA strand elongation involved in DNA replication"/>
    <property type="evidence" value="ECO:0007669"/>
    <property type="project" value="TreeGrafter"/>
</dbReference>
<keyword evidence="7" id="KW-0235">DNA replication</keyword>
<name>A0A833FRK7_9HYPH</name>
<dbReference type="InterPro" id="IPR001001">
    <property type="entry name" value="DNA_polIII_beta"/>
</dbReference>
<evidence type="ECO:0000256" key="7">
    <source>
        <dbReference type="ARBA" id="ARBA00022705"/>
    </source>
</evidence>
<accession>A0A833FRK7</accession>
<dbReference type="GO" id="GO:0009360">
    <property type="term" value="C:DNA polymerase III complex"/>
    <property type="evidence" value="ECO:0007669"/>
    <property type="project" value="InterPro"/>
</dbReference>
<dbReference type="InterPro" id="IPR022637">
    <property type="entry name" value="DNA_polIII_beta_cen"/>
</dbReference>
<reference evidence="13 14" key="1">
    <citation type="submission" date="2019-09" db="EMBL/GenBank/DDBJ databases">
        <title>Taxonomic organization of the family Brucellaceae based on a phylogenomic approach.</title>
        <authorList>
            <person name="Leclercq S."/>
            <person name="Cloeckaert A."/>
            <person name="Zygmunt M.S."/>
        </authorList>
    </citation>
    <scope>NUCLEOTIDE SEQUENCE [LARGE SCALE GENOMIC DNA]</scope>
    <source>
        <strain evidence="13 14">LMG 18957</strain>
    </source>
</reference>
<comment type="similarity">
    <text evidence="2">Belongs to the beta sliding clamp family.</text>
</comment>
<dbReference type="SUPFAM" id="SSF55979">
    <property type="entry name" value="DNA clamp"/>
    <property type="match status" value="2"/>
</dbReference>
<evidence type="ECO:0000313" key="13">
    <source>
        <dbReference type="EMBL" id="KAB2666574.1"/>
    </source>
</evidence>
<evidence type="ECO:0000256" key="9">
    <source>
        <dbReference type="ARBA" id="ARBA00023125"/>
    </source>
</evidence>
<comment type="subcellular location">
    <subcellularLocation>
        <location evidence="1">Cytoplasm</location>
    </subcellularLocation>
</comment>
<dbReference type="Proteomes" id="UP000430843">
    <property type="component" value="Unassembled WGS sequence"/>
</dbReference>
<dbReference type="GO" id="GO:0005737">
    <property type="term" value="C:cytoplasm"/>
    <property type="evidence" value="ECO:0007669"/>
    <property type="project" value="UniProtKB-SubCell"/>
</dbReference>
<dbReference type="PANTHER" id="PTHR30478">
    <property type="entry name" value="DNA POLYMERASE III SUBUNIT BETA"/>
    <property type="match status" value="1"/>
</dbReference>
<evidence type="ECO:0000259" key="12">
    <source>
        <dbReference type="Pfam" id="PF02767"/>
    </source>
</evidence>
<protein>
    <recommendedName>
        <fullName evidence="3">Beta sliding clamp</fullName>
    </recommendedName>
    <alternativeName>
        <fullName evidence="11">Beta-clamp processivity factor</fullName>
    </alternativeName>
    <alternativeName>
        <fullName evidence="10">DNA polymerase III beta sliding clamp subunit</fullName>
    </alternativeName>
</protein>
<dbReference type="Pfam" id="PF02767">
    <property type="entry name" value="DNA_pol3_beta_2"/>
    <property type="match status" value="1"/>
</dbReference>
<dbReference type="CDD" id="cd00140">
    <property type="entry name" value="beta_clamp"/>
    <property type="match status" value="1"/>
</dbReference>
<evidence type="ECO:0000256" key="4">
    <source>
        <dbReference type="ARBA" id="ARBA00022490"/>
    </source>
</evidence>
<dbReference type="GO" id="GO:0003677">
    <property type="term" value="F:DNA binding"/>
    <property type="evidence" value="ECO:0007669"/>
    <property type="project" value="UniProtKB-KW"/>
</dbReference>
<keyword evidence="8" id="KW-0239">DNA-directed DNA polymerase</keyword>
<sequence>MSKFPIGTQNRDFFAGDLPLPLFSALIKKLKPHVERSHIPVLNCITIKMSGTMCTVSHHGLDRDIVTTFETDAPGSGHVVIPLTRLTAFLAAATGPTLTIRKAKEAGAVALTAGRLNASIVPLSVSDLPDIFDLKGLKPVRAFDFGEGVLTHLLDFVAPCISTEETRYYLNGVCLELLDGEVLGVATDGHRLATRSFKTVAPLEAWDRNPIIPRDTISAVRKLAAKAEGRIEFFEKNPDAAAFFVLKTDGWTIRSRTIDGTFPAWRRVCPDGAVTFVEISTLDINRFAAVANAGGGSPFQRTALAVEAAEGGIEFGYTVEGTDTFTSFIDAKVTGEPLRRFGVKISYLAAMASIFKSKTLKLHCIDPGSAIRITAPGSPENEFAILMPMRV</sequence>
<keyword evidence="9" id="KW-0238">DNA-binding</keyword>
<dbReference type="InterPro" id="IPR046938">
    <property type="entry name" value="DNA_clamp_sf"/>
</dbReference>
<evidence type="ECO:0000256" key="5">
    <source>
        <dbReference type="ARBA" id="ARBA00022679"/>
    </source>
</evidence>
<evidence type="ECO:0000256" key="10">
    <source>
        <dbReference type="ARBA" id="ARBA00030988"/>
    </source>
</evidence>
<keyword evidence="6" id="KW-0548">Nucleotidyltransferase</keyword>
<evidence type="ECO:0000256" key="1">
    <source>
        <dbReference type="ARBA" id="ARBA00004496"/>
    </source>
</evidence>
<gene>
    <name evidence="13" type="ORF">F9K91_05165</name>
</gene>
<keyword evidence="4" id="KW-0963">Cytoplasm</keyword>
<evidence type="ECO:0000256" key="11">
    <source>
        <dbReference type="ARBA" id="ARBA00033276"/>
    </source>
</evidence>
<dbReference type="SMART" id="SM00480">
    <property type="entry name" value="POL3Bc"/>
    <property type="match status" value="1"/>
</dbReference>
<dbReference type="EMBL" id="WBWA01000003">
    <property type="protein sequence ID" value="KAB2666574.1"/>
    <property type="molecule type" value="Genomic_DNA"/>
</dbReference>
<evidence type="ECO:0000256" key="2">
    <source>
        <dbReference type="ARBA" id="ARBA00010752"/>
    </source>
</evidence>
<dbReference type="Gene3D" id="3.70.10.10">
    <property type="match status" value="1"/>
</dbReference>
<keyword evidence="14" id="KW-1185">Reference proteome</keyword>
<proteinExistence type="inferred from homology"/>
<dbReference type="PANTHER" id="PTHR30478:SF0">
    <property type="entry name" value="BETA SLIDING CLAMP"/>
    <property type="match status" value="1"/>
</dbReference>
<evidence type="ECO:0000313" key="14">
    <source>
        <dbReference type="Proteomes" id="UP000430843"/>
    </source>
</evidence>
<dbReference type="RefSeq" id="WP_151677356.1">
    <property type="nucleotide sequence ID" value="NZ_WBWA01000003.1"/>
</dbReference>
<dbReference type="GO" id="GO:0008408">
    <property type="term" value="F:3'-5' exonuclease activity"/>
    <property type="evidence" value="ECO:0007669"/>
    <property type="project" value="InterPro"/>
</dbReference>
<dbReference type="GO" id="GO:0003887">
    <property type="term" value="F:DNA-directed DNA polymerase activity"/>
    <property type="evidence" value="ECO:0007669"/>
    <property type="project" value="UniProtKB-KW"/>
</dbReference>
<feature type="domain" description="DNA polymerase III beta sliding clamp central" evidence="12">
    <location>
        <begin position="150"/>
        <end position="263"/>
    </location>
</feature>
<evidence type="ECO:0000256" key="3">
    <source>
        <dbReference type="ARBA" id="ARBA00021035"/>
    </source>
</evidence>